<accession>A0A1M5CYV2</accession>
<dbReference type="OrthoDB" id="7877107at2"/>
<dbReference type="RefSeq" id="WP_073145542.1">
    <property type="nucleotide sequence ID" value="NZ_FQUV01000008.1"/>
</dbReference>
<sequence>MHNTLIIAAILLLAGCIPPPQPVVSDFNGDSVKIQIASYGDPADAKTLSQAEADRICAKRGRRAEYASTRTLPDYTLENLYLCL</sequence>
<protein>
    <submittedName>
        <fullName evidence="1">Uncharacterized protein</fullName>
    </submittedName>
</protein>
<gene>
    <name evidence="1" type="ORF">SAMN05444273_10816</name>
</gene>
<evidence type="ECO:0000313" key="2">
    <source>
        <dbReference type="Proteomes" id="UP000184144"/>
    </source>
</evidence>
<dbReference type="AlphaFoldDB" id="A0A1M5CYV2"/>
<dbReference type="EMBL" id="FQUV01000008">
    <property type="protein sequence ID" value="SHF59692.1"/>
    <property type="molecule type" value="Genomic_DNA"/>
</dbReference>
<evidence type="ECO:0000313" key="1">
    <source>
        <dbReference type="EMBL" id="SHF59692.1"/>
    </source>
</evidence>
<dbReference type="STRING" id="1486859.SAMN05444273_10816"/>
<dbReference type="Proteomes" id="UP000184144">
    <property type="component" value="Unassembled WGS sequence"/>
</dbReference>
<reference evidence="2" key="1">
    <citation type="submission" date="2016-11" db="EMBL/GenBank/DDBJ databases">
        <authorList>
            <person name="Varghese N."/>
            <person name="Submissions S."/>
        </authorList>
    </citation>
    <scope>NUCLEOTIDE SEQUENCE [LARGE SCALE GENOMIC DNA]</scope>
    <source>
        <strain evidence="2">DSM 100566</strain>
    </source>
</reference>
<keyword evidence="2" id="KW-1185">Reference proteome</keyword>
<organism evidence="1 2">
    <name type="scientific">Litoreibacter ascidiaceicola</name>
    <dbReference type="NCBI Taxonomy" id="1486859"/>
    <lineage>
        <taxon>Bacteria</taxon>
        <taxon>Pseudomonadati</taxon>
        <taxon>Pseudomonadota</taxon>
        <taxon>Alphaproteobacteria</taxon>
        <taxon>Rhodobacterales</taxon>
        <taxon>Roseobacteraceae</taxon>
        <taxon>Litoreibacter</taxon>
    </lineage>
</organism>
<name>A0A1M5CYV2_9RHOB</name>
<proteinExistence type="predicted"/>